<sequence length="239" mass="29023">MLIFSDNNDGNKYVFIHILRCSGRYIRKQIYQKFKTYFVFPEMATNPQANPISSKNETDTQYIMHERYLKYKSYNLGQTKFITFVRNPYDRLISSYYYYLLGIYYDDSSNKNDFLEFLITPFQTLKTKTMEELMQNFKDDFKKYIKTEVENLNENFNYVLCPQYKFIVDENNNIPDDIIIHKLEEYSSESEAGKFFKFDNFQLKNYDHLEYFDNETLEIINRKYSLDFELLGYNKLIIL</sequence>
<dbReference type="GO" id="GO:0016020">
    <property type="term" value="C:membrane"/>
    <property type="evidence" value="ECO:0007669"/>
    <property type="project" value="InterPro"/>
</dbReference>
<dbReference type="InterPro" id="IPR027417">
    <property type="entry name" value="P-loop_NTPase"/>
</dbReference>
<dbReference type="AlphaFoldDB" id="A0A6C0KUN3"/>
<organism evidence="1">
    <name type="scientific">viral metagenome</name>
    <dbReference type="NCBI Taxonomy" id="1070528"/>
    <lineage>
        <taxon>unclassified sequences</taxon>
        <taxon>metagenomes</taxon>
        <taxon>organismal metagenomes</taxon>
    </lineage>
</organism>
<name>A0A6C0KUN3_9ZZZZ</name>
<dbReference type="EMBL" id="MN740991">
    <property type="protein sequence ID" value="QHU21675.1"/>
    <property type="molecule type" value="Genomic_DNA"/>
</dbReference>
<dbReference type="SUPFAM" id="SSF52540">
    <property type="entry name" value="P-loop containing nucleoside triphosphate hydrolases"/>
    <property type="match status" value="1"/>
</dbReference>
<proteinExistence type="predicted"/>
<dbReference type="InterPro" id="IPR005331">
    <property type="entry name" value="Sulfotransferase"/>
</dbReference>
<accession>A0A6C0KUN3</accession>
<dbReference type="GO" id="GO:0008146">
    <property type="term" value="F:sulfotransferase activity"/>
    <property type="evidence" value="ECO:0007669"/>
    <property type="project" value="InterPro"/>
</dbReference>
<dbReference type="Gene3D" id="3.40.50.300">
    <property type="entry name" value="P-loop containing nucleotide triphosphate hydrolases"/>
    <property type="match status" value="1"/>
</dbReference>
<reference evidence="1" key="1">
    <citation type="journal article" date="2020" name="Nature">
        <title>Giant virus diversity and host interactions through global metagenomics.</title>
        <authorList>
            <person name="Schulz F."/>
            <person name="Roux S."/>
            <person name="Paez-Espino D."/>
            <person name="Jungbluth S."/>
            <person name="Walsh D.A."/>
            <person name="Denef V.J."/>
            <person name="McMahon K.D."/>
            <person name="Konstantinidis K.T."/>
            <person name="Eloe-Fadrosh E.A."/>
            <person name="Kyrpides N.C."/>
            <person name="Woyke T."/>
        </authorList>
    </citation>
    <scope>NUCLEOTIDE SEQUENCE</scope>
    <source>
        <strain evidence="1">GVMAG-S-3300013094-109</strain>
    </source>
</reference>
<evidence type="ECO:0000313" key="1">
    <source>
        <dbReference type="EMBL" id="QHU21675.1"/>
    </source>
</evidence>
<dbReference type="Pfam" id="PF03567">
    <property type="entry name" value="Sulfotransfer_2"/>
    <property type="match status" value="1"/>
</dbReference>
<evidence type="ECO:0008006" key="2">
    <source>
        <dbReference type="Google" id="ProtNLM"/>
    </source>
</evidence>
<protein>
    <recommendedName>
        <fullName evidence="2">Sulfotransferase domain-containing protein</fullName>
    </recommendedName>
</protein>